<reference evidence="2" key="1">
    <citation type="submission" date="2018-05" db="EMBL/GenBank/DDBJ databases">
        <authorList>
            <person name="Lanie J.A."/>
            <person name="Ng W.-L."/>
            <person name="Kazmierczak K.M."/>
            <person name="Andrzejewski T.M."/>
            <person name="Davidsen T.M."/>
            <person name="Wayne K.J."/>
            <person name="Tettelin H."/>
            <person name="Glass J.I."/>
            <person name="Rusch D."/>
            <person name="Podicherti R."/>
            <person name="Tsui H.-C.T."/>
            <person name="Winkler M.E."/>
        </authorList>
    </citation>
    <scope>NUCLEOTIDE SEQUENCE</scope>
</reference>
<evidence type="ECO:0000256" key="1">
    <source>
        <dbReference type="SAM" id="MobiDB-lite"/>
    </source>
</evidence>
<evidence type="ECO:0000313" key="2">
    <source>
        <dbReference type="EMBL" id="SUZ54740.1"/>
    </source>
</evidence>
<protein>
    <submittedName>
        <fullName evidence="2">Uncharacterized protein</fullName>
    </submittedName>
</protein>
<proteinExistence type="predicted"/>
<accession>A0A381NJL1</accession>
<name>A0A381NJL1_9ZZZZ</name>
<organism evidence="2">
    <name type="scientific">marine metagenome</name>
    <dbReference type="NCBI Taxonomy" id="408172"/>
    <lineage>
        <taxon>unclassified sequences</taxon>
        <taxon>metagenomes</taxon>
        <taxon>ecological metagenomes</taxon>
    </lineage>
</organism>
<dbReference type="AlphaFoldDB" id="A0A381NJL1"/>
<sequence>MKIGQVLLIPKLYGTKSRKPERSENPNGGKTEELATFVITVKKSYLQDN</sequence>
<gene>
    <name evidence="2" type="ORF">METZ01_LOCUS7594</name>
</gene>
<feature type="region of interest" description="Disordered" evidence="1">
    <location>
        <begin position="14"/>
        <end position="33"/>
    </location>
</feature>
<dbReference type="EMBL" id="UINC01000405">
    <property type="protein sequence ID" value="SUZ54740.1"/>
    <property type="molecule type" value="Genomic_DNA"/>
</dbReference>